<evidence type="ECO:0000256" key="8">
    <source>
        <dbReference type="SAM" id="Phobius"/>
    </source>
</evidence>
<evidence type="ECO:0000256" key="4">
    <source>
        <dbReference type="ARBA" id="ARBA00022692"/>
    </source>
</evidence>
<feature type="transmembrane region" description="Helical" evidence="8">
    <location>
        <begin position="261"/>
        <end position="280"/>
    </location>
</feature>
<dbReference type="Pfam" id="PF12704">
    <property type="entry name" value="MacB_PCD"/>
    <property type="match status" value="1"/>
</dbReference>
<evidence type="ECO:0000256" key="7">
    <source>
        <dbReference type="ARBA" id="ARBA00038076"/>
    </source>
</evidence>
<dbReference type="RefSeq" id="WP_123918411.1">
    <property type="nucleotide sequence ID" value="NZ_RKRA01000001.1"/>
</dbReference>
<feature type="transmembrane region" description="Helical" evidence="8">
    <location>
        <begin position="307"/>
        <end position="333"/>
    </location>
</feature>
<comment type="caution">
    <text evidence="11">The sequence shown here is derived from an EMBL/GenBank/DDBJ whole genome shotgun (WGS) entry which is preliminary data.</text>
</comment>
<evidence type="ECO:0000259" key="9">
    <source>
        <dbReference type="Pfam" id="PF02687"/>
    </source>
</evidence>
<dbReference type="PANTHER" id="PTHR43738">
    <property type="entry name" value="ABC TRANSPORTER, MEMBRANE PROTEIN"/>
    <property type="match status" value="1"/>
</dbReference>
<dbReference type="Pfam" id="PF02687">
    <property type="entry name" value="FtsX"/>
    <property type="match status" value="1"/>
</dbReference>
<evidence type="ECO:0000313" key="11">
    <source>
        <dbReference type="EMBL" id="RPF28291.1"/>
    </source>
</evidence>
<dbReference type="EMBL" id="RKRA01000001">
    <property type="protein sequence ID" value="RPF28291.1"/>
    <property type="molecule type" value="Genomic_DNA"/>
</dbReference>
<evidence type="ECO:0000259" key="10">
    <source>
        <dbReference type="Pfam" id="PF12704"/>
    </source>
</evidence>
<proteinExistence type="inferred from homology"/>
<dbReference type="InterPro" id="IPR003838">
    <property type="entry name" value="ABC3_permease_C"/>
</dbReference>
<feature type="domain" description="MacB-like periplasmic core" evidence="10">
    <location>
        <begin position="29"/>
        <end position="227"/>
    </location>
</feature>
<feature type="transmembrane region" description="Helical" evidence="8">
    <location>
        <begin position="28"/>
        <end position="48"/>
    </location>
</feature>
<keyword evidence="3" id="KW-1003">Cell membrane</keyword>
<dbReference type="InterPro" id="IPR051125">
    <property type="entry name" value="ABC-4/HrtB_transporter"/>
</dbReference>
<comment type="similarity">
    <text evidence="7">Belongs to the ABC-4 integral membrane protein family.</text>
</comment>
<reference evidence="11 12" key="1">
    <citation type="submission" date="2018-11" db="EMBL/GenBank/DDBJ databases">
        <title>Sequencing the genomes of 1000 actinobacteria strains.</title>
        <authorList>
            <person name="Klenk H.-P."/>
        </authorList>
    </citation>
    <scope>NUCLEOTIDE SEQUENCE [LARGE SCALE GENOMIC DNA]</scope>
    <source>
        <strain evidence="11 12">DSM 14418</strain>
    </source>
</reference>
<protein>
    <submittedName>
        <fullName evidence="11">Putative ABC transport system permease protein</fullName>
    </submittedName>
</protein>
<keyword evidence="6 8" id="KW-0472">Membrane</keyword>
<keyword evidence="4 8" id="KW-0812">Transmembrane</keyword>
<accession>A0A3N5A9G3</accession>
<evidence type="ECO:0000313" key="12">
    <source>
        <dbReference type="Proteomes" id="UP000280726"/>
    </source>
</evidence>
<evidence type="ECO:0000256" key="5">
    <source>
        <dbReference type="ARBA" id="ARBA00022989"/>
    </source>
</evidence>
<dbReference type="Proteomes" id="UP000280726">
    <property type="component" value="Unassembled WGS sequence"/>
</dbReference>
<dbReference type="GO" id="GO:0005886">
    <property type="term" value="C:plasma membrane"/>
    <property type="evidence" value="ECO:0007669"/>
    <property type="project" value="UniProtKB-SubCell"/>
</dbReference>
<dbReference type="AlphaFoldDB" id="A0A3N5A9G3"/>
<dbReference type="InterPro" id="IPR025857">
    <property type="entry name" value="MacB_PCD"/>
</dbReference>
<feature type="domain" description="ABC3 transporter permease C-terminal" evidence="9">
    <location>
        <begin position="262"/>
        <end position="370"/>
    </location>
</feature>
<name>A0A3N5A9G3_9MICO</name>
<keyword evidence="12" id="KW-1185">Reference proteome</keyword>
<sequence length="380" mass="38713">MSHLPVLTDLRRRVPLGRRVLFGDRRRGALTVTGVAVALLLVLVLDALRVGALERVTAYIRTSRADVVVSQEGVRTMHMSASSLPEDTADKAAAVPGVAWAVPVAFTSTAVDGPDGRLLTYLIGYDTVTGRGGPTRIEEGRAPGRGEALVDDAAAAALDLPVGSAATVQGVPLTVVGLVSGGTSITNTTVFVSAQQYADLVAPTVSYVLVAGDGAAHAAELAAAVAAALPGTTVQTREQFIASESAVVGDMSADLLTLMDLVGYLIALGVVALGLMTSTLDRLRDYGVLKALGAPTRRLAGTVTSQVLWITGLAVTVATVLAVILSALVPLLAPTVELSVTAGSVVSAAIGALAAGLVGALLPVWRLARVDAATAFRSSR</sequence>
<keyword evidence="5 8" id="KW-1133">Transmembrane helix</keyword>
<evidence type="ECO:0000256" key="2">
    <source>
        <dbReference type="ARBA" id="ARBA00022448"/>
    </source>
</evidence>
<comment type="subcellular location">
    <subcellularLocation>
        <location evidence="1">Cell membrane</location>
        <topology evidence="1">Multi-pass membrane protein</topology>
    </subcellularLocation>
</comment>
<keyword evidence="2" id="KW-0813">Transport</keyword>
<dbReference type="PANTHER" id="PTHR43738:SF1">
    <property type="entry name" value="HEMIN TRANSPORT SYSTEM PERMEASE PROTEIN HRTB-RELATED"/>
    <property type="match status" value="1"/>
</dbReference>
<evidence type="ECO:0000256" key="1">
    <source>
        <dbReference type="ARBA" id="ARBA00004651"/>
    </source>
</evidence>
<gene>
    <name evidence="11" type="ORF">EDD32_2814</name>
</gene>
<feature type="transmembrane region" description="Helical" evidence="8">
    <location>
        <begin position="345"/>
        <end position="368"/>
    </location>
</feature>
<dbReference type="OrthoDB" id="9780560at2"/>
<evidence type="ECO:0000256" key="3">
    <source>
        <dbReference type="ARBA" id="ARBA00022475"/>
    </source>
</evidence>
<organism evidence="11 12">
    <name type="scientific">Georgenia muralis</name>
    <dbReference type="NCBI Taxonomy" id="154117"/>
    <lineage>
        <taxon>Bacteria</taxon>
        <taxon>Bacillati</taxon>
        <taxon>Actinomycetota</taxon>
        <taxon>Actinomycetes</taxon>
        <taxon>Micrococcales</taxon>
        <taxon>Bogoriellaceae</taxon>
        <taxon>Georgenia</taxon>
    </lineage>
</organism>
<evidence type="ECO:0000256" key="6">
    <source>
        <dbReference type="ARBA" id="ARBA00023136"/>
    </source>
</evidence>